<accession>A0A0A9CPA0</accession>
<evidence type="ECO:0000256" key="1">
    <source>
        <dbReference type="SAM" id="MobiDB-lite"/>
    </source>
</evidence>
<name>A0A0A9CPA0_ARUDO</name>
<feature type="compositionally biased region" description="Basic residues" evidence="1">
    <location>
        <begin position="128"/>
        <end position="138"/>
    </location>
</feature>
<protein>
    <submittedName>
        <fullName evidence="2">Uncharacterized protein</fullName>
    </submittedName>
</protein>
<dbReference type="EMBL" id="GBRH01219791">
    <property type="protein sequence ID" value="JAD78104.1"/>
    <property type="molecule type" value="Transcribed_RNA"/>
</dbReference>
<reference evidence="2" key="1">
    <citation type="submission" date="2014-09" db="EMBL/GenBank/DDBJ databases">
        <authorList>
            <person name="Magalhaes I.L.F."/>
            <person name="Oliveira U."/>
            <person name="Santos F.R."/>
            <person name="Vidigal T.H.D.A."/>
            <person name="Brescovit A.D."/>
            <person name="Santos A.J."/>
        </authorList>
    </citation>
    <scope>NUCLEOTIDE SEQUENCE</scope>
    <source>
        <tissue evidence="2">Shoot tissue taken approximately 20 cm above the soil surface</tissue>
    </source>
</reference>
<organism evidence="2">
    <name type="scientific">Arundo donax</name>
    <name type="common">Giant reed</name>
    <name type="synonym">Donax arundinaceus</name>
    <dbReference type="NCBI Taxonomy" id="35708"/>
    <lineage>
        <taxon>Eukaryota</taxon>
        <taxon>Viridiplantae</taxon>
        <taxon>Streptophyta</taxon>
        <taxon>Embryophyta</taxon>
        <taxon>Tracheophyta</taxon>
        <taxon>Spermatophyta</taxon>
        <taxon>Magnoliopsida</taxon>
        <taxon>Liliopsida</taxon>
        <taxon>Poales</taxon>
        <taxon>Poaceae</taxon>
        <taxon>PACMAD clade</taxon>
        <taxon>Arundinoideae</taxon>
        <taxon>Arundineae</taxon>
        <taxon>Arundo</taxon>
    </lineage>
</organism>
<feature type="region of interest" description="Disordered" evidence="1">
    <location>
        <begin position="1"/>
        <end position="44"/>
    </location>
</feature>
<sequence length="164" mass="17333">MDLPAGARPGAPAAAAPADGARRGPFPRPIRGGPIRLPRRRRPAAGLSCGAVQIGRGRAGLRRETAAGGRPLAVFIIRRIGCRAGGGRGGPQVLDQEPRRRQGVRGEGGVLPPRGGHGAASQRGGVRAVHRPLPHRPGAHAPPEFHQPQLQLHLQFPEWRLHAH</sequence>
<evidence type="ECO:0000313" key="2">
    <source>
        <dbReference type="EMBL" id="JAD78104.1"/>
    </source>
</evidence>
<proteinExistence type="predicted"/>
<feature type="region of interest" description="Disordered" evidence="1">
    <location>
        <begin position="86"/>
        <end position="144"/>
    </location>
</feature>
<dbReference type="AlphaFoldDB" id="A0A0A9CPA0"/>
<reference evidence="2" key="2">
    <citation type="journal article" date="2015" name="Data Brief">
        <title>Shoot transcriptome of the giant reed, Arundo donax.</title>
        <authorList>
            <person name="Barrero R.A."/>
            <person name="Guerrero F.D."/>
            <person name="Moolhuijzen P."/>
            <person name="Goolsby J.A."/>
            <person name="Tidwell J."/>
            <person name="Bellgard S.E."/>
            <person name="Bellgard M.I."/>
        </authorList>
    </citation>
    <scope>NUCLEOTIDE SEQUENCE</scope>
    <source>
        <tissue evidence="2">Shoot tissue taken approximately 20 cm above the soil surface</tissue>
    </source>
</reference>
<feature type="compositionally biased region" description="Low complexity" evidence="1">
    <location>
        <begin position="1"/>
        <end position="19"/>
    </location>
</feature>